<protein>
    <submittedName>
        <fullName evidence="1">Uncharacterized protein</fullName>
    </submittedName>
</protein>
<dbReference type="VEuPathDB" id="FungiDB:BLGHR1_15187"/>
<accession>A0A383UVN7</accession>
<proteinExistence type="predicted"/>
<gene>
    <name evidence="1" type="ORF">BLGHR1_15187</name>
</gene>
<evidence type="ECO:0000313" key="2">
    <source>
        <dbReference type="Proteomes" id="UP000275772"/>
    </source>
</evidence>
<organism evidence="1 2">
    <name type="scientific">Blumeria hordei</name>
    <name type="common">Barley powdery mildew</name>
    <name type="synonym">Blumeria graminis f. sp. hordei</name>
    <dbReference type="NCBI Taxonomy" id="2867405"/>
    <lineage>
        <taxon>Eukaryota</taxon>
        <taxon>Fungi</taxon>
        <taxon>Dikarya</taxon>
        <taxon>Ascomycota</taxon>
        <taxon>Pezizomycotina</taxon>
        <taxon>Leotiomycetes</taxon>
        <taxon>Erysiphales</taxon>
        <taxon>Erysiphaceae</taxon>
        <taxon>Blumeria</taxon>
    </lineage>
</organism>
<reference evidence="1 2" key="1">
    <citation type="submission" date="2017-11" db="EMBL/GenBank/DDBJ databases">
        <authorList>
            <person name="Kracher B."/>
        </authorList>
    </citation>
    <scope>NUCLEOTIDE SEQUENCE [LARGE SCALE GENOMIC DNA]</scope>
    <source>
        <strain evidence="1 2">RACE1</strain>
    </source>
</reference>
<dbReference type="AlphaFoldDB" id="A0A383UVN7"/>
<dbReference type="Proteomes" id="UP000275772">
    <property type="component" value="Unassembled WGS sequence"/>
</dbReference>
<dbReference type="EMBL" id="UNSH01000064">
    <property type="protein sequence ID" value="SZF04391.1"/>
    <property type="molecule type" value="Genomic_DNA"/>
</dbReference>
<sequence length="326" mass="37016">MNCLLAIFFFTGEDTPQNHRLALVSNSSIPVNEIYTLHHNTAFPEPRKGSDVYKTQVDVKEPGTYVTVYCSRNWQSDEIRQRLWDARDKLSNYERGDPITRSEVEANCQSLIRSMTSEPQAPVAHSKDLIESGKCTHKALSDLALECKFKSEGRHLSNGSKFNNYRPTVIFDSPIRMSSVTGDGKFMQMAVMGGLRRVLAWCNRNIHILQRSLNGDVWFLETSLIYTPENGEKITEFLLKTNPQIRKAWMQSTPSLGYIRNTRSSKLREDKGPLPILGTKLRGEKLLVDKLASTDATGSLGGEICDYLGDIYEQTYEDLYKIVYVE</sequence>
<name>A0A383UVN7_BLUHO</name>
<evidence type="ECO:0000313" key="1">
    <source>
        <dbReference type="EMBL" id="SZF04391.1"/>
    </source>
</evidence>